<feature type="transmembrane region" description="Helical" evidence="1">
    <location>
        <begin position="110"/>
        <end position="132"/>
    </location>
</feature>
<dbReference type="AlphaFoldDB" id="A0A2N6CV41"/>
<reference evidence="2 3" key="1">
    <citation type="submission" date="2017-11" db="EMBL/GenBank/DDBJ databases">
        <title>Genome-resolved metagenomics identifies genetic mobility, metabolic interactions, and unexpected diversity in perchlorate-reducing communities.</title>
        <authorList>
            <person name="Barnum T.P."/>
            <person name="Figueroa I.A."/>
            <person name="Carlstrom C.I."/>
            <person name="Lucas L.N."/>
            <person name="Engelbrektson A.L."/>
            <person name="Coates J.D."/>
        </authorList>
    </citation>
    <scope>NUCLEOTIDE SEQUENCE [LARGE SCALE GENOMIC DNA]</scope>
    <source>
        <strain evidence="2">BM301</strain>
    </source>
</reference>
<dbReference type="Pfam" id="PF09933">
    <property type="entry name" value="DUF2165"/>
    <property type="match status" value="1"/>
</dbReference>
<proteinExistence type="predicted"/>
<dbReference type="Proteomes" id="UP000235015">
    <property type="component" value="Unassembled WGS sequence"/>
</dbReference>
<accession>A0A2N6CV41</accession>
<evidence type="ECO:0008006" key="4">
    <source>
        <dbReference type="Google" id="ProtNLM"/>
    </source>
</evidence>
<keyword evidence="1" id="KW-0472">Membrane</keyword>
<feature type="transmembrane region" description="Helical" evidence="1">
    <location>
        <begin position="67"/>
        <end position="89"/>
    </location>
</feature>
<protein>
    <recommendedName>
        <fullName evidence="4">DUF2165 domain-containing protein</fullName>
    </recommendedName>
</protein>
<dbReference type="InterPro" id="IPR018681">
    <property type="entry name" value="DUF2165_transmembrane"/>
</dbReference>
<comment type="caution">
    <text evidence="2">The sequence shown here is derived from an EMBL/GenBank/DDBJ whole genome shotgun (WGS) entry which is preliminary data.</text>
</comment>
<feature type="transmembrane region" description="Helical" evidence="1">
    <location>
        <begin position="12"/>
        <end position="30"/>
    </location>
</feature>
<evidence type="ECO:0000256" key="1">
    <source>
        <dbReference type="SAM" id="Phobius"/>
    </source>
</evidence>
<dbReference type="EMBL" id="PKUN01000021">
    <property type="protein sequence ID" value="PLX61072.1"/>
    <property type="molecule type" value="Genomic_DNA"/>
</dbReference>
<sequence length="170" mass="19003">MTFSRSKLLPEALIIIGLALLMSIAWFNNLTDQGTNIFHLDNMLSMKLLQNTQFGQGLIWRAWPEGWGAPVLKTIIVVQAIVALSLWRTAISYLRCLSTSSTSAATPRRLANHALSLFGGLWLFFLCGGLWFGYWMHKGPIQNVHMMLVLITLAALIFINLPENQADSVD</sequence>
<evidence type="ECO:0000313" key="3">
    <source>
        <dbReference type="Proteomes" id="UP000235015"/>
    </source>
</evidence>
<evidence type="ECO:0000313" key="2">
    <source>
        <dbReference type="EMBL" id="PLX61072.1"/>
    </source>
</evidence>
<name>A0A2N6CV41_9GAMM</name>
<feature type="transmembrane region" description="Helical" evidence="1">
    <location>
        <begin position="144"/>
        <end position="161"/>
    </location>
</feature>
<dbReference type="RefSeq" id="WP_273439620.1">
    <property type="nucleotide sequence ID" value="NZ_PKUN01000021.1"/>
</dbReference>
<organism evidence="2 3">
    <name type="scientific">Sedimenticola selenatireducens</name>
    <dbReference type="NCBI Taxonomy" id="191960"/>
    <lineage>
        <taxon>Bacteria</taxon>
        <taxon>Pseudomonadati</taxon>
        <taxon>Pseudomonadota</taxon>
        <taxon>Gammaproteobacteria</taxon>
        <taxon>Chromatiales</taxon>
        <taxon>Sedimenticolaceae</taxon>
        <taxon>Sedimenticola</taxon>
    </lineage>
</organism>
<keyword evidence="1" id="KW-1133">Transmembrane helix</keyword>
<keyword evidence="1" id="KW-0812">Transmembrane</keyword>
<gene>
    <name evidence="2" type="ORF">C0630_11710</name>
</gene>